<protein>
    <recommendedName>
        <fullName evidence="3">Carboxymuconolactone decarboxylase-like domain-containing protein</fullName>
    </recommendedName>
</protein>
<comment type="caution">
    <text evidence="1">The sequence shown here is derived from an EMBL/GenBank/DDBJ whole genome shotgun (WGS) entry which is preliminary data.</text>
</comment>
<dbReference type="PANTHER" id="PTHR35446:SF2">
    <property type="entry name" value="CARBOXYMUCONOLACTONE DECARBOXYLASE-LIKE DOMAIN-CONTAINING PROTEIN"/>
    <property type="match status" value="1"/>
</dbReference>
<accession>A0A3A5M6L3</accession>
<keyword evidence="2" id="KW-1185">Reference proteome</keyword>
<gene>
    <name evidence="1" type="ORF">D6T63_17595</name>
</gene>
<dbReference type="SUPFAM" id="SSF69118">
    <property type="entry name" value="AhpD-like"/>
    <property type="match status" value="1"/>
</dbReference>
<dbReference type="EMBL" id="QZVT01000015">
    <property type="protein sequence ID" value="RJT75666.1"/>
    <property type="molecule type" value="Genomic_DNA"/>
</dbReference>
<organism evidence="1 2">
    <name type="scientific">Arthrobacter cheniae</name>
    <dbReference type="NCBI Taxonomy" id="1258888"/>
    <lineage>
        <taxon>Bacteria</taxon>
        <taxon>Bacillati</taxon>
        <taxon>Actinomycetota</taxon>
        <taxon>Actinomycetes</taxon>
        <taxon>Micrococcales</taxon>
        <taxon>Micrococcaceae</taxon>
        <taxon>Arthrobacter</taxon>
    </lineage>
</organism>
<sequence>MLFRFISTVSRARFPDAARVAFYHRGFAGPELNAWTQHTMRGNSRWSVAERELMAAMVARWNACPFCVGAHSAVAVHGMEPATVRAALDDYSTAPIPDELRATMRFLEKMTREPHELDADDAGAVLAAGVTRSQLTDAVAVATVFNIITRYANALDFELPTDKEFARSSGILLKRGYA</sequence>
<dbReference type="Proteomes" id="UP000272560">
    <property type="component" value="Unassembled WGS sequence"/>
</dbReference>
<dbReference type="AlphaFoldDB" id="A0A3A5M6L3"/>
<name>A0A3A5M6L3_9MICC</name>
<proteinExistence type="predicted"/>
<reference evidence="1 2" key="1">
    <citation type="submission" date="2018-09" db="EMBL/GenBank/DDBJ databases">
        <title>Novel species of Arthrobacter.</title>
        <authorList>
            <person name="Liu Q."/>
            <person name="Xin Y.-H."/>
        </authorList>
    </citation>
    <scope>NUCLEOTIDE SEQUENCE [LARGE SCALE GENOMIC DNA]</scope>
    <source>
        <strain evidence="1 2">Hz2</strain>
    </source>
</reference>
<dbReference type="OrthoDB" id="5521565at2"/>
<dbReference type="PANTHER" id="PTHR35446">
    <property type="entry name" value="SI:CH211-175M2.5"/>
    <property type="match status" value="1"/>
</dbReference>
<evidence type="ECO:0000313" key="2">
    <source>
        <dbReference type="Proteomes" id="UP000272560"/>
    </source>
</evidence>
<evidence type="ECO:0000313" key="1">
    <source>
        <dbReference type="EMBL" id="RJT75666.1"/>
    </source>
</evidence>
<dbReference type="Gene3D" id="1.20.1290.10">
    <property type="entry name" value="AhpD-like"/>
    <property type="match status" value="1"/>
</dbReference>
<evidence type="ECO:0008006" key="3">
    <source>
        <dbReference type="Google" id="ProtNLM"/>
    </source>
</evidence>
<dbReference type="InterPro" id="IPR029032">
    <property type="entry name" value="AhpD-like"/>
</dbReference>